<dbReference type="AlphaFoldDB" id="A0A4U1CVE3"/>
<name>A0A4U1CVE3_9SPHI</name>
<keyword evidence="2" id="KW-1185">Reference proteome</keyword>
<sequence length="193" mass="22502">MKVNQRILILCEGLTEYYYARALHSELPRAVQRSVSVEVDYSQKNDPKHLANEAVRRAKKAKKDRNAYDAIWLFFDHDNSPHLEVAFDIIESHGMKSAFCAICIEHWFILHYEDCGKAFANGAEAIEHLKSLWPEYHKTKSKPYEKLKANLENAKKRAGILMKNQEKGLPLSKRNPYFSVCDLIEFFEDLRKQ</sequence>
<dbReference type="OrthoDB" id="9796523at2"/>
<proteinExistence type="predicted"/>
<evidence type="ECO:0000313" key="2">
    <source>
        <dbReference type="Proteomes" id="UP000309488"/>
    </source>
</evidence>
<organism evidence="1 2">
    <name type="scientific">Pedobacter polaris</name>
    <dbReference type="NCBI Taxonomy" id="2571273"/>
    <lineage>
        <taxon>Bacteria</taxon>
        <taxon>Pseudomonadati</taxon>
        <taxon>Bacteroidota</taxon>
        <taxon>Sphingobacteriia</taxon>
        <taxon>Sphingobacteriales</taxon>
        <taxon>Sphingobacteriaceae</taxon>
        <taxon>Pedobacter</taxon>
    </lineage>
</organism>
<protein>
    <submittedName>
        <fullName evidence="1">RloB domain-containing protein</fullName>
    </submittedName>
</protein>
<dbReference type="Proteomes" id="UP000309488">
    <property type="component" value="Unassembled WGS sequence"/>
</dbReference>
<dbReference type="InterPro" id="IPR025591">
    <property type="entry name" value="RloB"/>
</dbReference>
<comment type="caution">
    <text evidence="1">The sequence shown here is derived from an EMBL/GenBank/DDBJ whole genome shotgun (WGS) entry which is preliminary data.</text>
</comment>
<accession>A0A4U1CVE3</accession>
<dbReference type="EMBL" id="SWBR01000001">
    <property type="protein sequence ID" value="TKC12803.1"/>
    <property type="molecule type" value="Genomic_DNA"/>
</dbReference>
<evidence type="ECO:0000313" key="1">
    <source>
        <dbReference type="EMBL" id="TKC12803.1"/>
    </source>
</evidence>
<dbReference type="Pfam" id="PF13707">
    <property type="entry name" value="RloB"/>
    <property type="match status" value="1"/>
</dbReference>
<reference evidence="1 2" key="1">
    <citation type="submission" date="2019-04" db="EMBL/GenBank/DDBJ databases">
        <title>Pedobacter sp. RP-3-22 sp. nov., isolated from Arctic soil.</title>
        <authorList>
            <person name="Dahal R.H."/>
            <person name="Kim D.-U."/>
        </authorList>
    </citation>
    <scope>NUCLEOTIDE SEQUENCE [LARGE SCALE GENOMIC DNA]</scope>
    <source>
        <strain evidence="1 2">RP-3-22</strain>
    </source>
</reference>
<gene>
    <name evidence="1" type="ORF">FA048_04075</name>
</gene>
<dbReference type="RefSeq" id="WP_136838927.1">
    <property type="nucleotide sequence ID" value="NZ_SWBR01000001.1"/>
</dbReference>